<organism evidence="2 3">
    <name type="scientific">Paenibacillus macquariensis</name>
    <dbReference type="NCBI Taxonomy" id="948756"/>
    <lineage>
        <taxon>Bacteria</taxon>
        <taxon>Bacillati</taxon>
        <taxon>Bacillota</taxon>
        <taxon>Bacilli</taxon>
        <taxon>Bacillales</taxon>
        <taxon>Paenibacillaceae</taxon>
        <taxon>Paenibacillus</taxon>
    </lineage>
</organism>
<feature type="transmembrane region" description="Helical" evidence="1">
    <location>
        <begin position="31"/>
        <end position="51"/>
    </location>
</feature>
<accession>A0ABY1KEI4</accession>
<keyword evidence="3" id="KW-1185">Reference proteome</keyword>
<keyword evidence="1" id="KW-0472">Membrane</keyword>
<evidence type="ECO:0000313" key="3">
    <source>
        <dbReference type="Proteomes" id="UP000186666"/>
    </source>
</evidence>
<proteinExistence type="predicted"/>
<dbReference type="Proteomes" id="UP000186666">
    <property type="component" value="Unassembled WGS sequence"/>
</dbReference>
<keyword evidence="1" id="KW-1133">Transmembrane helix</keyword>
<evidence type="ECO:0000313" key="2">
    <source>
        <dbReference type="EMBL" id="SIR71564.1"/>
    </source>
</evidence>
<dbReference type="RefSeq" id="WP_068591244.1">
    <property type="nucleotide sequence ID" value="NZ_FTNK01000042.1"/>
</dbReference>
<comment type="caution">
    <text evidence="2">The sequence shown here is derived from an EMBL/GenBank/DDBJ whole genome shotgun (WGS) entry which is preliminary data.</text>
</comment>
<gene>
    <name evidence="2" type="ORF">SAMN05421578_1426</name>
</gene>
<dbReference type="EMBL" id="FTNK01000042">
    <property type="protein sequence ID" value="SIR71564.1"/>
    <property type="molecule type" value="Genomic_DNA"/>
</dbReference>
<sequence>MYKTYVKLFRVQPEITTLGTGKKVIRLPKELWLTVDTVIITFFALPIVRYLIVPILDLFININELGSLGSFVNWFLAFVISFLLSMLMRKFDPDGKSVNRWIWDYVKFTLRPKFTDGWSKVGIYKTAESSYKINVDVFLVKNNICGSLPAVGEKVDKFALYSTANVTIRYGKVKFTNGNSLKPGIYAVRDNKIIRTANLPQKAKKVGAA</sequence>
<dbReference type="InterPro" id="IPR025608">
    <property type="entry name" value="TcpE"/>
</dbReference>
<protein>
    <submittedName>
        <fullName evidence="2">TcpE family protein</fullName>
    </submittedName>
</protein>
<keyword evidence="1" id="KW-0812">Transmembrane</keyword>
<feature type="transmembrane region" description="Helical" evidence="1">
    <location>
        <begin position="71"/>
        <end position="88"/>
    </location>
</feature>
<dbReference type="Pfam" id="PF12648">
    <property type="entry name" value="TcpE"/>
    <property type="match status" value="1"/>
</dbReference>
<evidence type="ECO:0000256" key="1">
    <source>
        <dbReference type="SAM" id="Phobius"/>
    </source>
</evidence>
<name>A0ABY1KEI4_9BACL</name>
<reference evidence="2 3" key="1">
    <citation type="submission" date="2017-01" db="EMBL/GenBank/DDBJ databases">
        <authorList>
            <person name="Varghese N."/>
            <person name="Submissions S."/>
        </authorList>
    </citation>
    <scope>NUCLEOTIDE SEQUENCE [LARGE SCALE GENOMIC DNA]</scope>
    <source>
        <strain evidence="2 3">ATCC 23464</strain>
    </source>
</reference>